<dbReference type="EMBL" id="CADCTV010000581">
    <property type="protein sequence ID" value="CAA9344301.1"/>
    <property type="molecule type" value="Genomic_DNA"/>
</dbReference>
<protein>
    <submittedName>
        <fullName evidence="2">Uncharacterized protein</fullName>
    </submittedName>
</protein>
<dbReference type="AlphaFoldDB" id="A0A6J4M2C0"/>
<organism evidence="2">
    <name type="scientific">uncultured Gemmatimonadota bacterium</name>
    <dbReference type="NCBI Taxonomy" id="203437"/>
    <lineage>
        <taxon>Bacteria</taxon>
        <taxon>Pseudomonadati</taxon>
        <taxon>Gemmatimonadota</taxon>
        <taxon>environmental samples</taxon>
    </lineage>
</organism>
<feature type="non-terminal residue" evidence="2">
    <location>
        <position position="37"/>
    </location>
</feature>
<sequence length="37" mass="3874">WRCCPVSPARSSNRTCGFPASGSPTGFTSRHARAPPA</sequence>
<reference evidence="2" key="1">
    <citation type="submission" date="2020-02" db="EMBL/GenBank/DDBJ databases">
        <authorList>
            <person name="Meier V. D."/>
        </authorList>
    </citation>
    <scope>NUCLEOTIDE SEQUENCE</scope>
    <source>
        <strain evidence="2">AVDCRST_MAG89</strain>
    </source>
</reference>
<feature type="region of interest" description="Disordered" evidence="1">
    <location>
        <begin position="1"/>
        <end position="37"/>
    </location>
</feature>
<name>A0A6J4M2C0_9BACT</name>
<proteinExistence type="predicted"/>
<accession>A0A6J4M2C0</accession>
<evidence type="ECO:0000313" key="2">
    <source>
        <dbReference type="EMBL" id="CAA9344301.1"/>
    </source>
</evidence>
<gene>
    <name evidence="2" type="ORF">AVDCRST_MAG89-2777</name>
</gene>
<feature type="non-terminal residue" evidence="2">
    <location>
        <position position="1"/>
    </location>
</feature>
<evidence type="ECO:0000256" key="1">
    <source>
        <dbReference type="SAM" id="MobiDB-lite"/>
    </source>
</evidence>